<dbReference type="GO" id="GO:0042744">
    <property type="term" value="P:hydrogen peroxide catabolic process"/>
    <property type="evidence" value="ECO:0007669"/>
    <property type="project" value="UniProtKB-KW"/>
</dbReference>
<evidence type="ECO:0000256" key="3">
    <source>
        <dbReference type="ARBA" id="ARBA00022559"/>
    </source>
</evidence>
<evidence type="ECO:0000256" key="10">
    <source>
        <dbReference type="PIRSR" id="PIRSR600823-3"/>
    </source>
</evidence>
<evidence type="ECO:0000256" key="1">
    <source>
        <dbReference type="ARBA" id="ARBA00000189"/>
    </source>
</evidence>
<keyword evidence="5 10" id="KW-0479">Metal-binding</keyword>
<keyword evidence="7" id="KW-0560">Oxidoreductase</keyword>
<proteinExistence type="inferred from homology"/>
<keyword evidence="15" id="KW-1185">Reference proteome</keyword>
<evidence type="ECO:0000259" key="13">
    <source>
        <dbReference type="PROSITE" id="PS50873"/>
    </source>
</evidence>
<comment type="cofactor">
    <cofactor evidence="10">
        <name>Ca(2+)</name>
        <dbReference type="ChEBI" id="CHEBI:29108"/>
    </cofactor>
    <text evidence="10">Binds 2 calcium ions per subunit.</text>
</comment>
<comment type="caution">
    <text evidence="14">The sequence shown here is derived from an EMBL/GenBank/DDBJ whole genome shotgun (WGS) entry which is preliminary data.</text>
</comment>
<evidence type="ECO:0000256" key="5">
    <source>
        <dbReference type="ARBA" id="ARBA00022723"/>
    </source>
</evidence>
<feature type="binding site" description="axial binding residue" evidence="10">
    <location>
        <position position="8"/>
    </location>
    <ligand>
        <name>heme b</name>
        <dbReference type="ChEBI" id="CHEBI:60344"/>
    </ligand>
    <ligandPart>
        <name>Fe</name>
        <dbReference type="ChEBI" id="CHEBI:18248"/>
    </ligandPart>
</feature>
<dbReference type="GO" id="GO:0006979">
    <property type="term" value="P:response to oxidative stress"/>
    <property type="evidence" value="ECO:0007669"/>
    <property type="project" value="InterPro"/>
</dbReference>
<dbReference type="PANTHER" id="PTHR31517">
    <property type="match status" value="1"/>
</dbReference>
<evidence type="ECO:0000256" key="6">
    <source>
        <dbReference type="ARBA" id="ARBA00022837"/>
    </source>
</evidence>
<dbReference type="GO" id="GO:0005576">
    <property type="term" value="C:extracellular region"/>
    <property type="evidence" value="ECO:0007669"/>
    <property type="project" value="UniProtKB-SubCell"/>
</dbReference>
<feature type="binding site" evidence="10">
    <location>
        <position position="59"/>
    </location>
    <ligand>
        <name>Ca(2+)</name>
        <dbReference type="ChEBI" id="CHEBI:29108"/>
        <label>2</label>
    </ligand>
</feature>
<dbReference type="GO" id="GO:0140825">
    <property type="term" value="F:lactoperoxidase activity"/>
    <property type="evidence" value="ECO:0007669"/>
    <property type="project" value="UniProtKB-EC"/>
</dbReference>
<evidence type="ECO:0000256" key="2">
    <source>
        <dbReference type="ARBA" id="ARBA00004613"/>
    </source>
</evidence>
<accession>A0A1E5VSD0</accession>
<dbReference type="InterPro" id="IPR000823">
    <property type="entry name" value="Peroxidase_pln"/>
</dbReference>
<dbReference type="Proteomes" id="UP000095767">
    <property type="component" value="Unassembled WGS sequence"/>
</dbReference>
<dbReference type="InterPro" id="IPR010255">
    <property type="entry name" value="Haem_peroxidase_sf"/>
</dbReference>
<feature type="binding site" evidence="10">
    <location>
        <position position="9"/>
    </location>
    <ligand>
        <name>Ca(2+)</name>
        <dbReference type="ChEBI" id="CHEBI:29108"/>
        <label>2</label>
    </ligand>
</feature>
<dbReference type="SUPFAM" id="SSF48113">
    <property type="entry name" value="Heme-dependent peroxidases"/>
    <property type="match status" value="1"/>
</dbReference>
<dbReference type="Pfam" id="PF00141">
    <property type="entry name" value="peroxidase"/>
    <property type="match status" value="1"/>
</dbReference>
<keyword evidence="4" id="KW-0349">Heme</keyword>
<dbReference type="EMBL" id="LWDX02031016">
    <property type="protein sequence ID" value="OEL28030.1"/>
    <property type="molecule type" value="Genomic_DNA"/>
</dbReference>
<comment type="catalytic activity">
    <reaction evidence="1">
        <text>2 a phenolic donor + H2O2 = 2 a phenolic radical donor + 2 H2O</text>
        <dbReference type="Rhea" id="RHEA:56136"/>
        <dbReference type="ChEBI" id="CHEBI:15377"/>
        <dbReference type="ChEBI" id="CHEBI:16240"/>
        <dbReference type="ChEBI" id="CHEBI:139520"/>
        <dbReference type="ChEBI" id="CHEBI:139521"/>
        <dbReference type="EC" id="1.11.1.7"/>
    </reaction>
</comment>
<evidence type="ECO:0000256" key="7">
    <source>
        <dbReference type="ARBA" id="ARBA00023002"/>
    </source>
</evidence>
<dbReference type="PROSITE" id="PS50873">
    <property type="entry name" value="PEROXIDASE_4"/>
    <property type="match status" value="1"/>
</dbReference>
<reference evidence="14 15" key="1">
    <citation type="submission" date="2016-09" db="EMBL/GenBank/DDBJ databases">
        <title>The draft genome of Dichanthelium oligosanthes: A C3 panicoid grass species.</title>
        <authorList>
            <person name="Studer A.J."/>
            <person name="Schnable J.C."/>
            <person name="Brutnell T.P."/>
        </authorList>
    </citation>
    <scope>NUCLEOTIDE SEQUENCE [LARGE SCALE GENOMIC DNA]</scope>
    <source>
        <strain evidence="15">cv. Kellogg 1175</strain>
        <tissue evidence="14">Leaf</tissue>
    </source>
</reference>
<keyword evidence="8 10" id="KW-0408">Iron</keyword>
<feature type="domain" description="Plant heme peroxidase family profile" evidence="13">
    <location>
        <begin position="1"/>
        <end position="105"/>
    </location>
</feature>
<dbReference type="AlphaFoldDB" id="A0A1E5VSD0"/>
<protein>
    <recommendedName>
        <fullName evidence="13">Plant heme peroxidase family profile domain-containing protein</fullName>
    </recommendedName>
</protein>
<feature type="disulfide bond" evidence="11">
    <location>
        <begin position="15"/>
        <end position="43"/>
    </location>
</feature>
<dbReference type="GO" id="GO:0046872">
    <property type="term" value="F:metal ion binding"/>
    <property type="evidence" value="ECO:0007669"/>
    <property type="project" value="UniProtKB-KW"/>
</dbReference>
<keyword evidence="6 10" id="KW-0106">Calcium</keyword>
<comment type="similarity">
    <text evidence="12">Belongs to the peroxidase family.</text>
</comment>
<dbReference type="OrthoDB" id="2113341at2759"/>
<comment type="subcellular location">
    <subcellularLocation>
        <location evidence="2">Secreted</location>
    </subcellularLocation>
</comment>
<evidence type="ECO:0000313" key="14">
    <source>
        <dbReference type="EMBL" id="OEL28030.1"/>
    </source>
</evidence>
<evidence type="ECO:0000256" key="12">
    <source>
        <dbReference type="RuleBase" id="RU004241"/>
    </source>
</evidence>
<dbReference type="STRING" id="888268.A0A1E5VSD0"/>
<evidence type="ECO:0000256" key="11">
    <source>
        <dbReference type="PIRSR" id="PIRSR600823-5"/>
    </source>
</evidence>
<keyword evidence="9" id="KW-0376">Hydrogen peroxide</keyword>
<dbReference type="GO" id="GO:0020037">
    <property type="term" value="F:heme binding"/>
    <property type="evidence" value="ECO:0007669"/>
    <property type="project" value="InterPro"/>
</dbReference>
<evidence type="ECO:0000313" key="15">
    <source>
        <dbReference type="Proteomes" id="UP000095767"/>
    </source>
</evidence>
<evidence type="ECO:0000256" key="4">
    <source>
        <dbReference type="ARBA" id="ARBA00022617"/>
    </source>
</evidence>
<keyword evidence="3" id="KW-0575">Peroxidase</keyword>
<dbReference type="PANTHER" id="PTHR31517:SF3">
    <property type="entry name" value="PEROXIDASE"/>
    <property type="match status" value="1"/>
</dbReference>
<dbReference type="InterPro" id="IPR002016">
    <property type="entry name" value="Haem_peroxidase"/>
</dbReference>
<keyword evidence="11" id="KW-1015">Disulfide bond</keyword>
<organism evidence="14 15">
    <name type="scientific">Dichanthelium oligosanthes</name>
    <dbReference type="NCBI Taxonomy" id="888268"/>
    <lineage>
        <taxon>Eukaryota</taxon>
        <taxon>Viridiplantae</taxon>
        <taxon>Streptophyta</taxon>
        <taxon>Embryophyta</taxon>
        <taxon>Tracheophyta</taxon>
        <taxon>Spermatophyta</taxon>
        <taxon>Magnoliopsida</taxon>
        <taxon>Liliopsida</taxon>
        <taxon>Poales</taxon>
        <taxon>Poaceae</taxon>
        <taxon>PACMAD clade</taxon>
        <taxon>Panicoideae</taxon>
        <taxon>Panicodae</taxon>
        <taxon>Paniceae</taxon>
        <taxon>Dichantheliinae</taxon>
        <taxon>Dichanthelium</taxon>
    </lineage>
</organism>
<evidence type="ECO:0000256" key="8">
    <source>
        <dbReference type="ARBA" id="ARBA00023004"/>
    </source>
</evidence>
<name>A0A1E5VSD0_9POAL</name>
<sequence>MIKLSTGHTVGFAHCSTFTGRIRGLSVPDPTERELGSAAAQWCPAGVDPRVAVTMHMGTPRVFDNQYFQDLRDGMGLLASDQLLYTDPRSRPTVDALAQSSIAFG</sequence>
<gene>
    <name evidence="14" type="ORF">BAE44_0010949</name>
</gene>
<evidence type="ECO:0000256" key="9">
    <source>
        <dbReference type="ARBA" id="ARBA00023324"/>
    </source>
</evidence>
<feature type="binding site" evidence="10">
    <location>
        <position position="64"/>
    </location>
    <ligand>
        <name>Ca(2+)</name>
        <dbReference type="ChEBI" id="CHEBI:29108"/>
        <label>2</label>
    </ligand>
</feature>
<dbReference type="Gene3D" id="1.10.420.10">
    <property type="entry name" value="Peroxidase, domain 2"/>
    <property type="match status" value="1"/>
</dbReference>
<comment type="cofactor">
    <cofactor evidence="10">
        <name>heme b</name>
        <dbReference type="ChEBI" id="CHEBI:60344"/>
    </cofactor>
    <text evidence="10">Binds 1 heme b (iron(II)-protoporphyrin IX) group per subunit.</text>
</comment>